<feature type="binding site" description="axial binding residue" evidence="26">
    <location>
        <position position="436"/>
    </location>
    <ligand>
        <name>heme</name>
        <dbReference type="ChEBI" id="CHEBI:30413"/>
    </ligand>
    <ligandPart>
        <name>Fe</name>
        <dbReference type="ChEBI" id="CHEBI:18248"/>
    </ligandPart>
</feature>
<dbReference type="FunFam" id="1.10.630.10:FF:000028">
    <property type="entry name" value="Cytochrome p450 51g1"/>
    <property type="match status" value="1"/>
</dbReference>
<evidence type="ECO:0000256" key="21">
    <source>
        <dbReference type="ARBA" id="ARBA00042513"/>
    </source>
</evidence>
<evidence type="ECO:0000256" key="28">
    <source>
        <dbReference type="SAM" id="Phobius"/>
    </source>
</evidence>
<comment type="subcellular location">
    <subcellularLocation>
        <location evidence="2">Membrane</location>
        <topology evidence="2">Single-pass membrane protein</topology>
    </subcellularLocation>
</comment>
<evidence type="ECO:0000256" key="26">
    <source>
        <dbReference type="PIRSR" id="PIRSR602403-1"/>
    </source>
</evidence>
<name>A0AAD8T905_LOLMU</name>
<keyword evidence="7" id="KW-0808">Transferase</keyword>
<evidence type="ECO:0000313" key="30">
    <source>
        <dbReference type="Proteomes" id="UP001231189"/>
    </source>
</evidence>
<comment type="catalytic activity">
    <reaction evidence="23">
        <text>a 14alpha-methyl steroid + 3 reduced [NADPH--hemoprotein reductase] + 3 O2 = a Delta(14) steroid + formate + 3 oxidized [NADPH--hemoprotein reductase] + 4 H2O + 4 H(+)</text>
        <dbReference type="Rhea" id="RHEA:54028"/>
        <dbReference type="Rhea" id="RHEA-COMP:11964"/>
        <dbReference type="Rhea" id="RHEA-COMP:11965"/>
        <dbReference type="ChEBI" id="CHEBI:15377"/>
        <dbReference type="ChEBI" id="CHEBI:15378"/>
        <dbReference type="ChEBI" id="CHEBI:15379"/>
        <dbReference type="ChEBI" id="CHEBI:15740"/>
        <dbReference type="ChEBI" id="CHEBI:57618"/>
        <dbReference type="ChEBI" id="CHEBI:58210"/>
        <dbReference type="ChEBI" id="CHEBI:138029"/>
        <dbReference type="ChEBI" id="CHEBI:138031"/>
        <dbReference type="EC" id="1.14.14.154"/>
    </reaction>
</comment>
<evidence type="ECO:0000256" key="6">
    <source>
        <dbReference type="ARBA" id="ARBA00022617"/>
    </source>
</evidence>
<dbReference type="PROSITE" id="PS00086">
    <property type="entry name" value="CYTOCHROME_P450"/>
    <property type="match status" value="1"/>
</dbReference>
<gene>
    <name evidence="29" type="ORF">QYE76_038390</name>
</gene>
<evidence type="ECO:0000256" key="25">
    <source>
        <dbReference type="ARBA" id="ARBA00072797"/>
    </source>
</evidence>
<sequence>MYTEMAVTPCLTVIALLLTMIVIKLVIRRIVGSVQNQRPVPPVVSWVYMMSALPTLLMKGQQVVIQDMHTKLGSVFTLSFFGVKKVTFLAGPEVTAHFYQAPESEISIDNLYEFTVPIFGKGVLYDVDLATRSKQIRFCTDAIQPMKLKYHVDSLLHEVQDYFSKWGEEGTIDLKQEIGNMLMLIAGRCLLGVDIRGKMLVEVSTLLHDIDHNGLHLFSFFFPYLPIPSHQQRDKARAKLGQMFGNIVRLRKNSGRIGVDVLQNFIDSQYKDEYSMSEDEITGLLIALLFGGHHSSSNTATWTGACLLSHEKYFVAAIEEQKKVMGKYGEHIDYKILSEMGTLHFCIKEALRMHATSSLLIRHAKKSFCVQTREGTTYEIPEGHTLASSTVVSNNLSYIYKDPHIYDPYRFSEGREEDKVGGKFSYTSFSGGRHACLGEHFAYMQIKVIWSYLLRNFELKLISPFPEDEWEKFIPGPRGKVVVSYKRRHLVST</sequence>
<dbReference type="InterPro" id="IPR017972">
    <property type="entry name" value="Cyt_P450_CS"/>
</dbReference>
<evidence type="ECO:0000256" key="13">
    <source>
        <dbReference type="ARBA" id="ARBA00023033"/>
    </source>
</evidence>
<dbReference type="Proteomes" id="UP001231189">
    <property type="component" value="Unassembled WGS sequence"/>
</dbReference>
<evidence type="ECO:0000256" key="12">
    <source>
        <dbReference type="ARBA" id="ARBA00023011"/>
    </source>
</evidence>
<keyword evidence="11 26" id="KW-0408">Iron</keyword>
<dbReference type="AlphaFoldDB" id="A0AAD8T905"/>
<evidence type="ECO:0000256" key="14">
    <source>
        <dbReference type="ARBA" id="ARBA00023098"/>
    </source>
</evidence>
<dbReference type="InterPro" id="IPR001128">
    <property type="entry name" value="Cyt_P450"/>
</dbReference>
<evidence type="ECO:0000256" key="16">
    <source>
        <dbReference type="ARBA" id="ARBA00023166"/>
    </source>
</evidence>
<evidence type="ECO:0000256" key="27">
    <source>
        <dbReference type="RuleBase" id="RU000461"/>
    </source>
</evidence>
<proteinExistence type="inferred from homology"/>
<dbReference type="InterPro" id="IPR036396">
    <property type="entry name" value="Cyt_P450_sf"/>
</dbReference>
<comment type="function">
    <text evidence="24">Catalyzes the 14-alpha demethylation of obtusifoliol to 4 alpha-methyl-5 alpha-ergosta-8,14,24(28)-trien-3 beta-ol.</text>
</comment>
<keyword evidence="10 27" id="KW-0560">Oxidoreductase</keyword>
<keyword evidence="28" id="KW-1133">Transmembrane helix</keyword>
<evidence type="ECO:0000256" key="18">
    <source>
        <dbReference type="ARBA" id="ARBA00037887"/>
    </source>
</evidence>
<keyword evidence="8 26" id="KW-0479">Metal-binding</keyword>
<keyword evidence="13 27" id="KW-0503">Monooxygenase</keyword>
<evidence type="ECO:0000256" key="2">
    <source>
        <dbReference type="ARBA" id="ARBA00004167"/>
    </source>
</evidence>
<evidence type="ECO:0000256" key="8">
    <source>
        <dbReference type="ARBA" id="ARBA00022723"/>
    </source>
</evidence>
<dbReference type="SUPFAM" id="SSF48264">
    <property type="entry name" value="Cytochrome P450"/>
    <property type="match status" value="1"/>
</dbReference>
<evidence type="ECO:0000256" key="7">
    <source>
        <dbReference type="ARBA" id="ARBA00022679"/>
    </source>
</evidence>
<dbReference type="PANTHER" id="PTHR24304:SF2">
    <property type="entry name" value="24-HYDROXYCHOLESTEROL 7-ALPHA-HYDROXYLASE"/>
    <property type="match status" value="1"/>
</dbReference>
<dbReference type="InterPro" id="IPR050529">
    <property type="entry name" value="CYP450_sterol_14alpha_dmase"/>
</dbReference>
<keyword evidence="28" id="KW-0812">Transmembrane</keyword>
<accession>A0AAD8T905</accession>
<evidence type="ECO:0000256" key="22">
    <source>
        <dbReference type="ARBA" id="ARBA00042983"/>
    </source>
</evidence>
<evidence type="ECO:0000256" key="3">
    <source>
        <dbReference type="ARBA" id="ARBA00010617"/>
    </source>
</evidence>
<keyword evidence="4" id="KW-0444">Lipid biosynthesis</keyword>
<evidence type="ECO:0000256" key="17">
    <source>
        <dbReference type="ARBA" id="ARBA00023221"/>
    </source>
</evidence>
<protein>
    <recommendedName>
        <fullName evidence="25">Obtusifoliol 14-alpha demethylase</fullName>
        <ecNumber evidence="19">1.14.14.154</ecNumber>
    </recommendedName>
    <alternativeName>
        <fullName evidence="20">CYPLI</fullName>
    </alternativeName>
    <alternativeName>
        <fullName evidence="22">Cytochrome P450 51</fullName>
    </alternativeName>
    <alternativeName>
        <fullName evidence="21">Cytochrome P450-LIA1</fullName>
    </alternativeName>
</protein>
<evidence type="ECO:0000256" key="10">
    <source>
        <dbReference type="ARBA" id="ARBA00023002"/>
    </source>
</evidence>
<evidence type="ECO:0000256" key="4">
    <source>
        <dbReference type="ARBA" id="ARBA00022516"/>
    </source>
</evidence>
<dbReference type="Pfam" id="PF00067">
    <property type="entry name" value="p450"/>
    <property type="match status" value="1"/>
</dbReference>
<dbReference type="GO" id="GO:0008398">
    <property type="term" value="F:sterol 14-demethylase activity"/>
    <property type="evidence" value="ECO:0007669"/>
    <property type="project" value="UniProtKB-EC"/>
</dbReference>
<reference evidence="29" key="1">
    <citation type="submission" date="2023-07" db="EMBL/GenBank/DDBJ databases">
        <title>A chromosome-level genome assembly of Lolium multiflorum.</title>
        <authorList>
            <person name="Chen Y."/>
            <person name="Copetti D."/>
            <person name="Kolliker R."/>
            <person name="Studer B."/>
        </authorList>
    </citation>
    <scope>NUCLEOTIDE SEQUENCE</scope>
    <source>
        <strain evidence="29">02402/16</strain>
        <tissue evidence="29">Leaf</tissue>
    </source>
</reference>
<comment type="cofactor">
    <cofactor evidence="1 26">
        <name>heme</name>
        <dbReference type="ChEBI" id="CHEBI:30413"/>
    </cofactor>
</comment>
<evidence type="ECO:0000256" key="1">
    <source>
        <dbReference type="ARBA" id="ARBA00001971"/>
    </source>
</evidence>
<dbReference type="Gene3D" id="1.10.630.10">
    <property type="entry name" value="Cytochrome P450"/>
    <property type="match status" value="1"/>
</dbReference>
<comment type="pathway">
    <text evidence="18">Steroid biosynthesis; zymosterol biosynthesis; zymosterol from lanosterol: step 1/6.</text>
</comment>
<evidence type="ECO:0000256" key="20">
    <source>
        <dbReference type="ARBA" id="ARBA00042370"/>
    </source>
</evidence>
<dbReference type="GO" id="GO:0020037">
    <property type="term" value="F:heme binding"/>
    <property type="evidence" value="ECO:0007669"/>
    <property type="project" value="InterPro"/>
</dbReference>
<dbReference type="InterPro" id="IPR002403">
    <property type="entry name" value="Cyt_P450_E_grp-IV"/>
</dbReference>
<dbReference type="PANTHER" id="PTHR24304">
    <property type="entry name" value="CYTOCHROME P450 FAMILY 7"/>
    <property type="match status" value="1"/>
</dbReference>
<comment type="caution">
    <text evidence="29">The sequence shown here is derived from an EMBL/GenBank/DDBJ whole genome shotgun (WGS) entry which is preliminary data.</text>
</comment>
<evidence type="ECO:0000256" key="11">
    <source>
        <dbReference type="ARBA" id="ARBA00023004"/>
    </source>
</evidence>
<dbReference type="GO" id="GO:0008168">
    <property type="term" value="F:methyltransferase activity"/>
    <property type="evidence" value="ECO:0007669"/>
    <property type="project" value="UniProtKB-KW"/>
</dbReference>
<keyword evidence="16" id="KW-1207">Sterol metabolism</keyword>
<feature type="transmembrane region" description="Helical" evidence="28">
    <location>
        <begin position="39"/>
        <end position="58"/>
    </location>
</feature>
<evidence type="ECO:0000256" key="15">
    <source>
        <dbReference type="ARBA" id="ARBA00023136"/>
    </source>
</evidence>
<evidence type="ECO:0000313" key="29">
    <source>
        <dbReference type="EMBL" id="KAK1677542.1"/>
    </source>
</evidence>
<evidence type="ECO:0000256" key="24">
    <source>
        <dbReference type="ARBA" id="ARBA00058467"/>
    </source>
</evidence>
<dbReference type="GO" id="GO:0016020">
    <property type="term" value="C:membrane"/>
    <property type="evidence" value="ECO:0007669"/>
    <property type="project" value="UniProtKB-SubCell"/>
</dbReference>
<keyword evidence="5" id="KW-0489">Methyltransferase</keyword>
<dbReference type="GO" id="GO:0005506">
    <property type="term" value="F:iron ion binding"/>
    <property type="evidence" value="ECO:0007669"/>
    <property type="project" value="InterPro"/>
</dbReference>
<dbReference type="PRINTS" id="PR00465">
    <property type="entry name" value="EP450IV"/>
</dbReference>
<evidence type="ECO:0000256" key="19">
    <source>
        <dbReference type="ARBA" id="ARBA00038974"/>
    </source>
</evidence>
<feature type="transmembrane region" description="Helical" evidence="28">
    <location>
        <begin position="6"/>
        <end position="27"/>
    </location>
</feature>
<keyword evidence="14" id="KW-0443">Lipid metabolism</keyword>
<evidence type="ECO:0000256" key="9">
    <source>
        <dbReference type="ARBA" id="ARBA00022955"/>
    </source>
</evidence>
<dbReference type="EMBL" id="JAUUTY010000002">
    <property type="protein sequence ID" value="KAK1677542.1"/>
    <property type="molecule type" value="Genomic_DNA"/>
</dbReference>
<keyword evidence="9" id="KW-0752">Steroid biosynthesis</keyword>
<keyword evidence="15 28" id="KW-0472">Membrane</keyword>
<evidence type="ECO:0000256" key="5">
    <source>
        <dbReference type="ARBA" id="ARBA00022603"/>
    </source>
</evidence>
<dbReference type="GO" id="GO:0016126">
    <property type="term" value="P:sterol biosynthetic process"/>
    <property type="evidence" value="ECO:0007669"/>
    <property type="project" value="UniProtKB-KW"/>
</dbReference>
<dbReference type="EC" id="1.14.14.154" evidence="19"/>
<keyword evidence="6 26" id="KW-0349">Heme</keyword>
<comment type="similarity">
    <text evidence="3 27">Belongs to the cytochrome P450 family.</text>
</comment>
<evidence type="ECO:0000256" key="23">
    <source>
        <dbReference type="ARBA" id="ARBA00051013"/>
    </source>
</evidence>
<keyword evidence="12" id="KW-0756">Sterol biosynthesis</keyword>
<dbReference type="CDD" id="cd11042">
    <property type="entry name" value="CYP51-like"/>
    <property type="match status" value="1"/>
</dbReference>
<keyword evidence="30" id="KW-1185">Reference proteome</keyword>
<organism evidence="29 30">
    <name type="scientific">Lolium multiflorum</name>
    <name type="common">Italian ryegrass</name>
    <name type="synonym">Lolium perenne subsp. multiflorum</name>
    <dbReference type="NCBI Taxonomy" id="4521"/>
    <lineage>
        <taxon>Eukaryota</taxon>
        <taxon>Viridiplantae</taxon>
        <taxon>Streptophyta</taxon>
        <taxon>Embryophyta</taxon>
        <taxon>Tracheophyta</taxon>
        <taxon>Spermatophyta</taxon>
        <taxon>Magnoliopsida</taxon>
        <taxon>Liliopsida</taxon>
        <taxon>Poales</taxon>
        <taxon>Poaceae</taxon>
        <taxon>BOP clade</taxon>
        <taxon>Pooideae</taxon>
        <taxon>Poodae</taxon>
        <taxon>Poeae</taxon>
        <taxon>Poeae Chloroplast Group 2 (Poeae type)</taxon>
        <taxon>Loliodinae</taxon>
        <taxon>Loliinae</taxon>
        <taxon>Lolium</taxon>
    </lineage>
</organism>
<keyword evidence="17" id="KW-0753">Steroid metabolism</keyword>
<dbReference type="GO" id="GO:0032259">
    <property type="term" value="P:methylation"/>
    <property type="evidence" value="ECO:0007669"/>
    <property type="project" value="UniProtKB-KW"/>
</dbReference>